<dbReference type="GO" id="GO:0016740">
    <property type="term" value="F:transferase activity"/>
    <property type="evidence" value="ECO:0007669"/>
    <property type="project" value="UniProtKB-KW"/>
</dbReference>
<dbReference type="InterPro" id="IPR041496">
    <property type="entry name" value="YitH/HolE_GNAT"/>
</dbReference>
<comment type="caution">
    <text evidence="2">The sequence shown here is derived from an EMBL/GenBank/DDBJ whole genome shotgun (WGS) entry which is preliminary data.</text>
</comment>
<dbReference type="STRING" id="1196324.A374_01489"/>
<dbReference type="EMBL" id="AKKV01000014">
    <property type="protein sequence ID" value="EIT87199.1"/>
    <property type="molecule type" value="Genomic_DNA"/>
</dbReference>
<dbReference type="Gene3D" id="3.40.630.90">
    <property type="match status" value="1"/>
</dbReference>
<protein>
    <submittedName>
        <fullName evidence="2">Acetyltransferase</fullName>
    </submittedName>
</protein>
<name>I8AN64_9BACL</name>
<dbReference type="Proteomes" id="UP000004080">
    <property type="component" value="Unassembled WGS sequence"/>
</dbReference>
<dbReference type="eggNOG" id="COG0456">
    <property type="taxonomic scope" value="Bacteria"/>
</dbReference>
<dbReference type="AlphaFoldDB" id="I8AN64"/>
<proteinExistence type="predicted"/>
<reference evidence="2 3" key="1">
    <citation type="journal article" date="2012" name="J. Bacteriol.">
        <title>Genome of Bacillus macauensis ZFHKF-1, a Long-Chain-Forming Bacterium.</title>
        <authorList>
            <person name="Cai L."/>
            <person name="Zhang T."/>
        </authorList>
    </citation>
    <scope>NUCLEOTIDE SEQUENCE [LARGE SCALE GENOMIC DNA]</scope>
    <source>
        <strain evidence="2 3">ZFHKF-1</strain>
    </source>
</reference>
<dbReference type="SUPFAM" id="SSF55729">
    <property type="entry name" value="Acyl-CoA N-acyltransferases (Nat)"/>
    <property type="match status" value="1"/>
</dbReference>
<feature type="domain" description="YitH/HolE acetyltransferase (GNAT)" evidence="1">
    <location>
        <begin position="12"/>
        <end position="107"/>
    </location>
</feature>
<evidence type="ECO:0000259" key="1">
    <source>
        <dbReference type="Pfam" id="PF18014"/>
    </source>
</evidence>
<keyword evidence="2" id="KW-0808">Transferase</keyword>
<dbReference type="PATRIC" id="fig|1196324.3.peg.296"/>
<evidence type="ECO:0000313" key="2">
    <source>
        <dbReference type="EMBL" id="EIT87199.1"/>
    </source>
</evidence>
<dbReference type="InterPro" id="IPR016181">
    <property type="entry name" value="Acyl_CoA_acyltransferase"/>
</dbReference>
<evidence type="ECO:0000313" key="3">
    <source>
        <dbReference type="Proteomes" id="UP000004080"/>
    </source>
</evidence>
<dbReference type="Pfam" id="PF18014">
    <property type="entry name" value="Acetyltransf_18"/>
    <property type="match status" value="1"/>
</dbReference>
<feature type="non-terminal residue" evidence="2">
    <location>
        <position position="1"/>
    </location>
</feature>
<sequence>FTRLKRETSFGILLKNATGDMIGYGLSIAGPRNLLVGPIVAPDTLSAARLIHHLARHHQGPVRIDVPSQNNSLRLFLEQRGFVQVSQPPVMMINATAMPPRNGTLFGIAAQVFG</sequence>
<keyword evidence="3" id="KW-1185">Reference proteome</keyword>
<gene>
    <name evidence="2" type="ORF">A374_01489</name>
</gene>
<accession>I8AN64</accession>
<organism evidence="2 3">
    <name type="scientific">Fictibacillus macauensis ZFHKF-1</name>
    <dbReference type="NCBI Taxonomy" id="1196324"/>
    <lineage>
        <taxon>Bacteria</taxon>
        <taxon>Bacillati</taxon>
        <taxon>Bacillota</taxon>
        <taxon>Bacilli</taxon>
        <taxon>Bacillales</taxon>
        <taxon>Fictibacillaceae</taxon>
        <taxon>Fictibacillus</taxon>
    </lineage>
</organism>